<gene>
    <name evidence="1" type="ORF">TELCIR_09419</name>
</gene>
<dbReference type="OrthoDB" id="5809955at2759"/>
<dbReference type="Proteomes" id="UP000230423">
    <property type="component" value="Unassembled WGS sequence"/>
</dbReference>
<organism evidence="1 2">
    <name type="scientific">Teladorsagia circumcincta</name>
    <name type="common">Brown stomach worm</name>
    <name type="synonym">Ostertagia circumcincta</name>
    <dbReference type="NCBI Taxonomy" id="45464"/>
    <lineage>
        <taxon>Eukaryota</taxon>
        <taxon>Metazoa</taxon>
        <taxon>Ecdysozoa</taxon>
        <taxon>Nematoda</taxon>
        <taxon>Chromadorea</taxon>
        <taxon>Rhabditida</taxon>
        <taxon>Rhabditina</taxon>
        <taxon>Rhabditomorpha</taxon>
        <taxon>Strongyloidea</taxon>
        <taxon>Trichostrongylidae</taxon>
        <taxon>Teladorsagia</taxon>
    </lineage>
</organism>
<proteinExistence type="predicted"/>
<dbReference type="PANTHER" id="PTHR31430">
    <property type="entry name" value="PROTEIN CBG22332-RELATED"/>
    <property type="match status" value="1"/>
</dbReference>
<sequence>MLPLFVCDADQVQLRRIGYTVHQDAQTRGLIYNYHVTWTDKTNSTFSTWKSLTQEILRSGKVELRVPVQCDGPCGGLTGLDYVEFGLCDHNVCRNCYETAESADHEGIHGCCNADCLELARIENRRRGRTVRKTEKRRAKRLRSEESFRMQYDNSDLQKFVDGLRGARNSKSTASESDAAMEALYYECRELFSRTNYASDVTYVSLAVLYCFVVHASQ</sequence>
<reference evidence="1 2" key="1">
    <citation type="submission" date="2015-09" db="EMBL/GenBank/DDBJ databases">
        <title>Draft genome of the parasitic nematode Teladorsagia circumcincta isolate WARC Sus (inbred).</title>
        <authorList>
            <person name="Mitreva M."/>
        </authorList>
    </citation>
    <scope>NUCLEOTIDE SEQUENCE [LARGE SCALE GENOMIC DNA]</scope>
    <source>
        <strain evidence="1 2">S</strain>
    </source>
</reference>
<accession>A0A2G9UEW9</accession>
<protein>
    <submittedName>
        <fullName evidence="1">Uncharacterized protein</fullName>
    </submittedName>
</protein>
<dbReference type="AlphaFoldDB" id="A0A2G9UEW9"/>
<evidence type="ECO:0000313" key="2">
    <source>
        <dbReference type="Proteomes" id="UP000230423"/>
    </source>
</evidence>
<keyword evidence="2" id="KW-1185">Reference proteome</keyword>
<dbReference type="PANTHER" id="PTHR31430:SF4">
    <property type="entry name" value="RING-TYPE DOMAIN-CONTAINING PROTEIN"/>
    <property type="match status" value="1"/>
</dbReference>
<name>A0A2G9UEW9_TELCI</name>
<dbReference type="EMBL" id="KZ346931">
    <property type="protein sequence ID" value="PIO68779.1"/>
    <property type="molecule type" value="Genomic_DNA"/>
</dbReference>
<evidence type="ECO:0000313" key="1">
    <source>
        <dbReference type="EMBL" id="PIO68779.1"/>
    </source>
</evidence>